<dbReference type="AlphaFoldDB" id="A0A0F9A768"/>
<dbReference type="EMBL" id="LAZR01044173">
    <property type="protein sequence ID" value="KKL05305.1"/>
    <property type="molecule type" value="Genomic_DNA"/>
</dbReference>
<evidence type="ECO:0000313" key="2">
    <source>
        <dbReference type="EMBL" id="KKL05305.1"/>
    </source>
</evidence>
<gene>
    <name evidence="2" type="ORF">LCGC14_2607320</name>
</gene>
<feature type="compositionally biased region" description="Basic and acidic residues" evidence="1">
    <location>
        <begin position="1"/>
        <end position="14"/>
    </location>
</feature>
<comment type="caution">
    <text evidence="2">The sequence shown here is derived from an EMBL/GenBank/DDBJ whole genome shotgun (WGS) entry which is preliminary data.</text>
</comment>
<name>A0A0F9A768_9ZZZZ</name>
<accession>A0A0F9A768</accession>
<protein>
    <submittedName>
        <fullName evidence="2">Uncharacterized protein</fullName>
    </submittedName>
</protein>
<evidence type="ECO:0000256" key="1">
    <source>
        <dbReference type="SAM" id="MobiDB-lite"/>
    </source>
</evidence>
<reference evidence="2" key="1">
    <citation type="journal article" date="2015" name="Nature">
        <title>Complex archaea that bridge the gap between prokaryotes and eukaryotes.</title>
        <authorList>
            <person name="Spang A."/>
            <person name="Saw J.H."/>
            <person name="Jorgensen S.L."/>
            <person name="Zaremba-Niedzwiedzka K."/>
            <person name="Martijn J."/>
            <person name="Lind A.E."/>
            <person name="van Eijk R."/>
            <person name="Schleper C."/>
            <person name="Guy L."/>
            <person name="Ettema T.J."/>
        </authorList>
    </citation>
    <scope>NUCLEOTIDE SEQUENCE</scope>
</reference>
<feature type="non-terminal residue" evidence="2">
    <location>
        <position position="34"/>
    </location>
</feature>
<feature type="region of interest" description="Disordered" evidence="1">
    <location>
        <begin position="1"/>
        <end position="34"/>
    </location>
</feature>
<sequence>MTHWDRNARGEIVAKKTGGPEYRGGSPPPSHELV</sequence>
<organism evidence="2">
    <name type="scientific">marine sediment metagenome</name>
    <dbReference type="NCBI Taxonomy" id="412755"/>
    <lineage>
        <taxon>unclassified sequences</taxon>
        <taxon>metagenomes</taxon>
        <taxon>ecological metagenomes</taxon>
    </lineage>
</organism>
<proteinExistence type="predicted"/>